<evidence type="ECO:0000259" key="2">
    <source>
        <dbReference type="Pfam" id="PF00535"/>
    </source>
</evidence>
<proteinExistence type="predicted"/>
<dbReference type="PANTHER" id="PTHR43179:SF7">
    <property type="entry name" value="RHAMNOSYLTRANSFERASE WBBL"/>
    <property type="match status" value="1"/>
</dbReference>
<feature type="domain" description="Glycosyltransferase 2-like" evidence="2">
    <location>
        <begin position="4"/>
        <end position="191"/>
    </location>
</feature>
<name>A0A1F6PFR1_9BACT</name>
<reference evidence="3 4" key="1">
    <citation type="journal article" date="2016" name="Nat. Commun.">
        <title>Thousands of microbial genomes shed light on interconnected biogeochemical processes in an aquifer system.</title>
        <authorList>
            <person name="Anantharaman K."/>
            <person name="Brown C.T."/>
            <person name="Hug L.A."/>
            <person name="Sharon I."/>
            <person name="Castelle C.J."/>
            <person name="Probst A.J."/>
            <person name="Thomas B.C."/>
            <person name="Singh A."/>
            <person name="Wilkins M.J."/>
            <person name="Karaoz U."/>
            <person name="Brodie E.L."/>
            <person name="Williams K.H."/>
            <person name="Hubbard S.S."/>
            <person name="Banfield J.F."/>
        </authorList>
    </citation>
    <scope>NUCLEOTIDE SEQUENCE [LARGE SCALE GENOMIC DNA]</scope>
</reference>
<feature type="transmembrane region" description="Helical" evidence="1">
    <location>
        <begin position="262"/>
        <end position="285"/>
    </location>
</feature>
<dbReference type="AlphaFoldDB" id="A0A1F6PFR1"/>
<dbReference type="SUPFAM" id="SSF53448">
    <property type="entry name" value="Nucleotide-diphospho-sugar transferases"/>
    <property type="match status" value="1"/>
</dbReference>
<keyword evidence="1" id="KW-1133">Transmembrane helix</keyword>
<dbReference type="PANTHER" id="PTHR43179">
    <property type="entry name" value="RHAMNOSYLTRANSFERASE WBBL"/>
    <property type="match status" value="1"/>
</dbReference>
<dbReference type="InterPro" id="IPR001173">
    <property type="entry name" value="Glyco_trans_2-like"/>
</dbReference>
<keyword evidence="1" id="KW-0472">Membrane</keyword>
<dbReference type="InterPro" id="IPR029044">
    <property type="entry name" value="Nucleotide-diphossugar_trans"/>
</dbReference>
<dbReference type="EMBL" id="MFRE01000005">
    <property type="protein sequence ID" value="OGH94979.1"/>
    <property type="molecule type" value="Genomic_DNA"/>
</dbReference>
<sequence>MDLSIITVNTNDSDRILDQIASVKDGAKGLDYEQIITDNGSTDGSIEQIQKKFPDVKIILNNKNLGFGVANNIAAKNSTGRYLLFLNPDMRVMPGSLKKITDWMDTQSKVGIASCRLTYENGDLNIGATPRRFPTLFDQVVILLKLNHLFPSLLNKYLYHDIYHDKEVEKEVEVDSVRGSFMLMRRELYDKLDWAFDPRYFIWFEDVDTCREAKRLGYKVIYTPIISCVDYVGQTFKNLSTVQKQKWFTDSMLKYFKKWQPWYQWLIILILRPVGIIFVRFHALLKSN</sequence>
<evidence type="ECO:0000313" key="4">
    <source>
        <dbReference type="Proteomes" id="UP000178254"/>
    </source>
</evidence>
<comment type="caution">
    <text evidence="3">The sequence shown here is derived from an EMBL/GenBank/DDBJ whole genome shotgun (WGS) entry which is preliminary data.</text>
</comment>
<accession>A0A1F6PFR1</accession>
<dbReference type="Proteomes" id="UP000178254">
    <property type="component" value="Unassembled WGS sequence"/>
</dbReference>
<dbReference type="STRING" id="1798709.A2538_04800"/>
<keyword evidence="1" id="KW-0812">Transmembrane</keyword>
<organism evidence="3 4">
    <name type="scientific">Candidatus Magasanikbacteria bacterium RIFOXYD2_FULL_41_14</name>
    <dbReference type="NCBI Taxonomy" id="1798709"/>
    <lineage>
        <taxon>Bacteria</taxon>
        <taxon>Candidatus Magasanikiibacteriota</taxon>
    </lineage>
</organism>
<dbReference type="CDD" id="cd04186">
    <property type="entry name" value="GT_2_like_c"/>
    <property type="match status" value="1"/>
</dbReference>
<evidence type="ECO:0000313" key="3">
    <source>
        <dbReference type="EMBL" id="OGH94979.1"/>
    </source>
</evidence>
<evidence type="ECO:0000256" key="1">
    <source>
        <dbReference type="SAM" id="Phobius"/>
    </source>
</evidence>
<protein>
    <recommendedName>
        <fullName evidence="2">Glycosyltransferase 2-like domain-containing protein</fullName>
    </recommendedName>
</protein>
<dbReference type="Pfam" id="PF00535">
    <property type="entry name" value="Glycos_transf_2"/>
    <property type="match status" value="1"/>
</dbReference>
<dbReference type="Gene3D" id="3.90.550.10">
    <property type="entry name" value="Spore Coat Polysaccharide Biosynthesis Protein SpsA, Chain A"/>
    <property type="match status" value="1"/>
</dbReference>
<gene>
    <name evidence="3" type="ORF">A2538_04800</name>
</gene>